<dbReference type="AlphaFoldDB" id="A0A0F8YRV9"/>
<dbReference type="EMBL" id="LAZR01067860">
    <property type="protein sequence ID" value="KKK50761.1"/>
    <property type="molecule type" value="Genomic_DNA"/>
</dbReference>
<protein>
    <submittedName>
        <fullName evidence="1">Uncharacterized protein</fullName>
    </submittedName>
</protein>
<name>A0A0F8YRV9_9ZZZZ</name>
<accession>A0A0F8YRV9</accession>
<comment type="caution">
    <text evidence="1">The sequence shown here is derived from an EMBL/GenBank/DDBJ whole genome shotgun (WGS) entry which is preliminary data.</text>
</comment>
<gene>
    <name evidence="1" type="ORF">LCGC14_3121800</name>
</gene>
<reference evidence="1" key="1">
    <citation type="journal article" date="2015" name="Nature">
        <title>Complex archaea that bridge the gap between prokaryotes and eukaryotes.</title>
        <authorList>
            <person name="Spang A."/>
            <person name="Saw J.H."/>
            <person name="Jorgensen S.L."/>
            <person name="Zaremba-Niedzwiedzka K."/>
            <person name="Martijn J."/>
            <person name="Lind A.E."/>
            <person name="van Eijk R."/>
            <person name="Schleper C."/>
            <person name="Guy L."/>
            <person name="Ettema T.J."/>
        </authorList>
    </citation>
    <scope>NUCLEOTIDE SEQUENCE</scope>
</reference>
<sequence>MNTKYIDLIDQTFYFPQEDFKLEDNHLRFHDIDLMSLVEQYGSPLKFSYLPSISNNLTENYHKYDAKCKMINSFPQSGLTPKQKSELRKTIRSKIDLYKKEFLLFLFFKDILEDDEILINKQNYIIEKTITKGFLITDLLDSSAHYLKQILKDYRLSAVCQ</sequence>
<organism evidence="1">
    <name type="scientific">marine sediment metagenome</name>
    <dbReference type="NCBI Taxonomy" id="412755"/>
    <lineage>
        <taxon>unclassified sequences</taxon>
        <taxon>metagenomes</taxon>
        <taxon>ecological metagenomes</taxon>
    </lineage>
</organism>
<proteinExistence type="predicted"/>
<evidence type="ECO:0000313" key="1">
    <source>
        <dbReference type="EMBL" id="KKK50761.1"/>
    </source>
</evidence>